<dbReference type="AlphaFoldDB" id="A0A8X6JK84"/>
<accession>A0A8X6JK84</accession>
<gene>
    <name evidence="1" type="ORF">TNIN_313191</name>
</gene>
<reference evidence="1" key="1">
    <citation type="submission" date="2020-08" db="EMBL/GenBank/DDBJ databases">
        <title>Multicomponent nature underlies the extraordinary mechanical properties of spider dragline silk.</title>
        <authorList>
            <person name="Kono N."/>
            <person name="Nakamura H."/>
            <person name="Mori M."/>
            <person name="Yoshida Y."/>
            <person name="Ohtoshi R."/>
            <person name="Malay A.D."/>
            <person name="Moran D.A.P."/>
            <person name="Tomita M."/>
            <person name="Numata K."/>
            <person name="Arakawa K."/>
        </authorList>
    </citation>
    <scope>NUCLEOTIDE SEQUENCE</scope>
</reference>
<dbReference type="EMBL" id="BMAV01025088">
    <property type="protein sequence ID" value="GFS38340.1"/>
    <property type="molecule type" value="Genomic_DNA"/>
</dbReference>
<sequence>MTKEMEEISSFADTYRTIFVFIKRKELPEHASFLYAYLIIQCCYKDYFGSVKSPKKFNNNYELENQSATLKNWKYRSSPSIL</sequence>
<keyword evidence="2" id="KW-1185">Reference proteome</keyword>
<organism evidence="1 2">
    <name type="scientific">Trichonephila inaurata madagascariensis</name>
    <dbReference type="NCBI Taxonomy" id="2747483"/>
    <lineage>
        <taxon>Eukaryota</taxon>
        <taxon>Metazoa</taxon>
        <taxon>Ecdysozoa</taxon>
        <taxon>Arthropoda</taxon>
        <taxon>Chelicerata</taxon>
        <taxon>Arachnida</taxon>
        <taxon>Araneae</taxon>
        <taxon>Araneomorphae</taxon>
        <taxon>Entelegynae</taxon>
        <taxon>Araneoidea</taxon>
        <taxon>Nephilidae</taxon>
        <taxon>Trichonephila</taxon>
        <taxon>Trichonephila inaurata</taxon>
    </lineage>
</organism>
<name>A0A8X6JK84_9ARAC</name>
<dbReference type="Proteomes" id="UP000886998">
    <property type="component" value="Unassembled WGS sequence"/>
</dbReference>
<protein>
    <submittedName>
        <fullName evidence="1">Uncharacterized protein</fullName>
    </submittedName>
</protein>
<comment type="caution">
    <text evidence="1">The sequence shown here is derived from an EMBL/GenBank/DDBJ whole genome shotgun (WGS) entry which is preliminary data.</text>
</comment>
<proteinExistence type="predicted"/>
<evidence type="ECO:0000313" key="2">
    <source>
        <dbReference type="Proteomes" id="UP000886998"/>
    </source>
</evidence>
<evidence type="ECO:0000313" key="1">
    <source>
        <dbReference type="EMBL" id="GFS38340.1"/>
    </source>
</evidence>